<protein>
    <recommendedName>
        <fullName evidence="8">Probable membrane transporter protein</fullName>
    </recommendedName>
</protein>
<keyword evidence="6 8" id="KW-1133">Transmembrane helix</keyword>
<dbReference type="InterPro" id="IPR002781">
    <property type="entry name" value="TM_pro_TauE-like"/>
</dbReference>
<keyword evidence="7 8" id="KW-0472">Membrane</keyword>
<dbReference type="EMBL" id="LYBM01000007">
    <property type="protein sequence ID" value="ODA34582.1"/>
    <property type="molecule type" value="Genomic_DNA"/>
</dbReference>
<evidence type="ECO:0000256" key="7">
    <source>
        <dbReference type="ARBA" id="ARBA00023136"/>
    </source>
</evidence>
<dbReference type="InterPro" id="IPR052017">
    <property type="entry name" value="TSUP"/>
</dbReference>
<evidence type="ECO:0000313" key="9">
    <source>
        <dbReference type="EMBL" id="ODA34582.1"/>
    </source>
</evidence>
<feature type="transmembrane region" description="Helical" evidence="8">
    <location>
        <begin position="132"/>
        <end position="156"/>
    </location>
</feature>
<sequence>MVTDPYFYLVAVPAVLIFGIGKGGLGGALGVVAVPMMSLSLPVQQAAAILLPILLLMDAFAVKHHYRFADLTILKQMLVPAGFGVLLAGLFIQGSGNRAMELLLGIISLAFVTFYAMHWLPETKPGRLSAAIWSLLSGFTSTTIHSGGAPASIYLLPLKLDKRQLIATMAVFFAAVNAMKLVPYASLGLLDVENILTSLILMPLAPLGVKLGIVLLDIASEKWVYRLCFGFLFVSGIYMVC</sequence>
<gene>
    <name evidence="9" type="ORF">A8L45_06035</name>
</gene>
<evidence type="ECO:0000256" key="5">
    <source>
        <dbReference type="ARBA" id="ARBA00022692"/>
    </source>
</evidence>
<comment type="caution">
    <text evidence="9">The sequence shown here is derived from an EMBL/GenBank/DDBJ whole genome shotgun (WGS) entry which is preliminary data.</text>
</comment>
<comment type="similarity">
    <text evidence="2 8">Belongs to the 4-toluene sulfonate uptake permease (TSUP) (TC 2.A.102) family.</text>
</comment>
<organism evidence="9 10">
    <name type="scientific">Veronia pacifica</name>
    <dbReference type="NCBI Taxonomy" id="1080227"/>
    <lineage>
        <taxon>Bacteria</taxon>
        <taxon>Pseudomonadati</taxon>
        <taxon>Pseudomonadota</taxon>
        <taxon>Gammaproteobacteria</taxon>
        <taxon>Vibrionales</taxon>
        <taxon>Vibrionaceae</taxon>
        <taxon>Veronia</taxon>
    </lineage>
</organism>
<reference evidence="9 10" key="1">
    <citation type="submission" date="2016-05" db="EMBL/GenBank/DDBJ databases">
        <title>Genomic Taxonomy of the Vibrionaceae.</title>
        <authorList>
            <person name="Gomez-Gil B."/>
            <person name="Enciso-Ibarra J."/>
        </authorList>
    </citation>
    <scope>NUCLEOTIDE SEQUENCE [LARGE SCALE GENOMIC DNA]</scope>
    <source>
        <strain evidence="9 10">CAIM 1920</strain>
    </source>
</reference>
<name>A0A1C3EMY0_9GAMM</name>
<feature type="transmembrane region" description="Helical" evidence="8">
    <location>
        <begin position="46"/>
        <end position="66"/>
    </location>
</feature>
<keyword evidence="3" id="KW-0813">Transport</keyword>
<keyword evidence="4 8" id="KW-1003">Cell membrane</keyword>
<dbReference type="AlphaFoldDB" id="A0A1C3EMY0"/>
<evidence type="ECO:0000313" key="10">
    <source>
        <dbReference type="Proteomes" id="UP000094936"/>
    </source>
</evidence>
<feature type="transmembrane region" description="Helical" evidence="8">
    <location>
        <begin position="72"/>
        <end position="92"/>
    </location>
</feature>
<keyword evidence="10" id="KW-1185">Reference proteome</keyword>
<evidence type="ECO:0000256" key="4">
    <source>
        <dbReference type="ARBA" id="ARBA00022475"/>
    </source>
</evidence>
<dbReference type="PANTHER" id="PTHR30269">
    <property type="entry name" value="TRANSMEMBRANE PROTEIN YFCA"/>
    <property type="match status" value="1"/>
</dbReference>
<comment type="subcellular location">
    <subcellularLocation>
        <location evidence="1 8">Cell membrane</location>
        <topology evidence="1 8">Multi-pass membrane protein</topology>
    </subcellularLocation>
</comment>
<dbReference type="Proteomes" id="UP000094936">
    <property type="component" value="Unassembled WGS sequence"/>
</dbReference>
<dbReference type="STRING" id="1080227.A8L45_06035"/>
<feature type="transmembrane region" description="Helical" evidence="8">
    <location>
        <begin position="99"/>
        <end position="120"/>
    </location>
</feature>
<dbReference type="Pfam" id="PF01925">
    <property type="entry name" value="TauE"/>
    <property type="match status" value="1"/>
</dbReference>
<dbReference type="PANTHER" id="PTHR30269:SF37">
    <property type="entry name" value="MEMBRANE TRANSPORTER PROTEIN"/>
    <property type="match status" value="1"/>
</dbReference>
<evidence type="ECO:0000256" key="2">
    <source>
        <dbReference type="ARBA" id="ARBA00009142"/>
    </source>
</evidence>
<evidence type="ECO:0000256" key="6">
    <source>
        <dbReference type="ARBA" id="ARBA00022989"/>
    </source>
</evidence>
<feature type="transmembrane region" description="Helical" evidence="8">
    <location>
        <begin position="195"/>
        <end position="216"/>
    </location>
</feature>
<feature type="transmembrane region" description="Helical" evidence="8">
    <location>
        <begin position="223"/>
        <end position="240"/>
    </location>
</feature>
<evidence type="ECO:0000256" key="8">
    <source>
        <dbReference type="RuleBase" id="RU363041"/>
    </source>
</evidence>
<evidence type="ECO:0000256" key="3">
    <source>
        <dbReference type="ARBA" id="ARBA00022448"/>
    </source>
</evidence>
<feature type="transmembrane region" description="Helical" evidence="8">
    <location>
        <begin position="6"/>
        <end position="34"/>
    </location>
</feature>
<keyword evidence="5 8" id="KW-0812">Transmembrane</keyword>
<dbReference type="GO" id="GO:0005886">
    <property type="term" value="C:plasma membrane"/>
    <property type="evidence" value="ECO:0007669"/>
    <property type="project" value="UniProtKB-SubCell"/>
</dbReference>
<proteinExistence type="inferred from homology"/>
<dbReference type="OrthoDB" id="7028171at2"/>
<accession>A0A1C3EMY0</accession>
<evidence type="ECO:0000256" key="1">
    <source>
        <dbReference type="ARBA" id="ARBA00004651"/>
    </source>
</evidence>
<feature type="transmembrane region" description="Helical" evidence="8">
    <location>
        <begin position="165"/>
        <end position="183"/>
    </location>
</feature>